<accession>A0AAE0MT47</accession>
<dbReference type="PANTHER" id="PTHR37577:SF1">
    <property type="entry name" value="INTEGRAL MEMBRANE PROTEIN"/>
    <property type="match status" value="1"/>
</dbReference>
<protein>
    <submittedName>
        <fullName evidence="1">Uncharacterized protein</fullName>
    </submittedName>
</protein>
<name>A0AAE0MT47_9PEZI</name>
<proteinExistence type="predicted"/>
<organism evidence="1 2">
    <name type="scientific">Neurospora tetraspora</name>
    <dbReference type="NCBI Taxonomy" id="94610"/>
    <lineage>
        <taxon>Eukaryota</taxon>
        <taxon>Fungi</taxon>
        <taxon>Dikarya</taxon>
        <taxon>Ascomycota</taxon>
        <taxon>Pezizomycotina</taxon>
        <taxon>Sordariomycetes</taxon>
        <taxon>Sordariomycetidae</taxon>
        <taxon>Sordariales</taxon>
        <taxon>Sordariaceae</taxon>
        <taxon>Neurospora</taxon>
    </lineage>
</organism>
<dbReference type="PANTHER" id="PTHR37577">
    <property type="entry name" value="INTEGRAL MEMBRANE PROTEIN"/>
    <property type="match status" value="1"/>
</dbReference>
<dbReference type="GeneID" id="87858500"/>
<dbReference type="EMBL" id="JAUEPP010000003">
    <property type="protein sequence ID" value="KAK3348215.1"/>
    <property type="molecule type" value="Genomic_DNA"/>
</dbReference>
<evidence type="ECO:0000313" key="2">
    <source>
        <dbReference type="Proteomes" id="UP001278500"/>
    </source>
</evidence>
<sequence>MDDEVCPGTKYWRRFRAWVQQALGQRYVRLYRQVFHDMVVCLSDQQLVTGIAFLAEAILRMYTEQDPITVYHFDIINYLARFSCNTHLLSMQIMRFIETKRTNRR</sequence>
<gene>
    <name evidence="1" type="ORF">B0H65DRAFT_169424</name>
</gene>
<keyword evidence="2" id="KW-1185">Reference proteome</keyword>
<reference evidence="1" key="1">
    <citation type="journal article" date="2023" name="Mol. Phylogenet. Evol.">
        <title>Genome-scale phylogeny and comparative genomics of the fungal order Sordariales.</title>
        <authorList>
            <person name="Hensen N."/>
            <person name="Bonometti L."/>
            <person name="Westerberg I."/>
            <person name="Brannstrom I.O."/>
            <person name="Guillou S."/>
            <person name="Cros-Aarteil S."/>
            <person name="Calhoun S."/>
            <person name="Haridas S."/>
            <person name="Kuo A."/>
            <person name="Mondo S."/>
            <person name="Pangilinan J."/>
            <person name="Riley R."/>
            <person name="LaButti K."/>
            <person name="Andreopoulos B."/>
            <person name="Lipzen A."/>
            <person name="Chen C."/>
            <person name="Yan M."/>
            <person name="Daum C."/>
            <person name="Ng V."/>
            <person name="Clum A."/>
            <person name="Steindorff A."/>
            <person name="Ohm R.A."/>
            <person name="Martin F."/>
            <person name="Silar P."/>
            <person name="Natvig D.O."/>
            <person name="Lalanne C."/>
            <person name="Gautier V."/>
            <person name="Ament-Velasquez S.L."/>
            <person name="Kruys A."/>
            <person name="Hutchinson M.I."/>
            <person name="Powell A.J."/>
            <person name="Barry K."/>
            <person name="Miller A.N."/>
            <person name="Grigoriev I.V."/>
            <person name="Debuchy R."/>
            <person name="Gladieux P."/>
            <person name="Hiltunen Thoren M."/>
            <person name="Johannesson H."/>
        </authorList>
    </citation>
    <scope>NUCLEOTIDE SEQUENCE</scope>
    <source>
        <strain evidence="1">CBS 560.94</strain>
    </source>
</reference>
<comment type="caution">
    <text evidence="1">The sequence shown here is derived from an EMBL/GenBank/DDBJ whole genome shotgun (WGS) entry which is preliminary data.</text>
</comment>
<reference evidence="1" key="2">
    <citation type="submission" date="2023-06" db="EMBL/GenBank/DDBJ databases">
        <authorList>
            <consortium name="Lawrence Berkeley National Laboratory"/>
            <person name="Haridas S."/>
            <person name="Hensen N."/>
            <person name="Bonometti L."/>
            <person name="Westerberg I."/>
            <person name="Brannstrom I.O."/>
            <person name="Guillou S."/>
            <person name="Cros-Aarteil S."/>
            <person name="Calhoun S."/>
            <person name="Kuo A."/>
            <person name="Mondo S."/>
            <person name="Pangilinan J."/>
            <person name="Riley R."/>
            <person name="Labutti K."/>
            <person name="Andreopoulos B."/>
            <person name="Lipzen A."/>
            <person name="Chen C."/>
            <person name="Yanf M."/>
            <person name="Daum C."/>
            <person name="Ng V."/>
            <person name="Clum A."/>
            <person name="Steindorff A."/>
            <person name="Ohm R."/>
            <person name="Martin F."/>
            <person name="Silar P."/>
            <person name="Natvig D."/>
            <person name="Lalanne C."/>
            <person name="Gautier V."/>
            <person name="Ament-Velasquez S.L."/>
            <person name="Kruys A."/>
            <person name="Hutchinson M.I."/>
            <person name="Powell A.J."/>
            <person name="Barry K."/>
            <person name="Miller A.N."/>
            <person name="Grigoriev I.V."/>
            <person name="Debuchy R."/>
            <person name="Gladieux P."/>
            <person name="Thoren M.H."/>
            <person name="Johannesson H."/>
        </authorList>
    </citation>
    <scope>NUCLEOTIDE SEQUENCE</scope>
    <source>
        <strain evidence="1">CBS 560.94</strain>
    </source>
</reference>
<dbReference type="RefSeq" id="XP_062683297.1">
    <property type="nucleotide sequence ID" value="XM_062821346.1"/>
</dbReference>
<dbReference type="InterPro" id="IPR053018">
    <property type="entry name" value="Elsinochrome_Biosynth-Asso"/>
</dbReference>
<dbReference type="AlphaFoldDB" id="A0AAE0MT47"/>
<dbReference type="Proteomes" id="UP001278500">
    <property type="component" value="Unassembled WGS sequence"/>
</dbReference>
<evidence type="ECO:0000313" key="1">
    <source>
        <dbReference type="EMBL" id="KAK3348215.1"/>
    </source>
</evidence>